<protein>
    <submittedName>
        <fullName evidence="4">8-oxo-dGTP diphosphatase</fullName>
    </submittedName>
</protein>
<evidence type="ECO:0000259" key="3">
    <source>
        <dbReference type="PROSITE" id="PS51462"/>
    </source>
</evidence>
<dbReference type="PROSITE" id="PS00893">
    <property type="entry name" value="NUDIX_BOX"/>
    <property type="match status" value="1"/>
</dbReference>
<dbReference type="InterPro" id="IPR015797">
    <property type="entry name" value="NUDIX_hydrolase-like_dom_sf"/>
</dbReference>
<dbReference type="PANTHER" id="PTHR43736">
    <property type="entry name" value="ADP-RIBOSE PYROPHOSPHATASE"/>
    <property type="match status" value="1"/>
</dbReference>
<dbReference type="GO" id="GO:0016787">
    <property type="term" value="F:hydrolase activity"/>
    <property type="evidence" value="ECO:0007669"/>
    <property type="project" value="UniProtKB-KW"/>
</dbReference>
<comment type="similarity">
    <text evidence="2">Belongs to the Nudix hydrolase family.</text>
</comment>
<feature type="domain" description="Nudix hydrolase" evidence="3">
    <location>
        <begin position="8"/>
        <end position="137"/>
    </location>
</feature>
<dbReference type="OrthoDB" id="9786141at2"/>
<evidence type="ECO:0000256" key="1">
    <source>
        <dbReference type="ARBA" id="ARBA00022801"/>
    </source>
</evidence>
<dbReference type="Gene3D" id="3.90.79.10">
    <property type="entry name" value="Nucleoside Triphosphate Pyrophosphohydrolase"/>
    <property type="match status" value="1"/>
</dbReference>
<keyword evidence="1 2" id="KW-0378">Hydrolase</keyword>
<dbReference type="SUPFAM" id="SSF55811">
    <property type="entry name" value="Nudix"/>
    <property type="match status" value="1"/>
</dbReference>
<name>A0A1M4XMF5_9BACT</name>
<dbReference type="InterPro" id="IPR020476">
    <property type="entry name" value="Nudix_hydrolase"/>
</dbReference>
<dbReference type="Proteomes" id="UP000184164">
    <property type="component" value="Unassembled WGS sequence"/>
</dbReference>
<evidence type="ECO:0000256" key="2">
    <source>
        <dbReference type="RuleBase" id="RU003476"/>
    </source>
</evidence>
<dbReference type="PANTHER" id="PTHR43736:SF1">
    <property type="entry name" value="DIHYDRONEOPTERIN TRIPHOSPHATE DIPHOSPHATASE"/>
    <property type="match status" value="1"/>
</dbReference>
<dbReference type="PROSITE" id="PS51462">
    <property type="entry name" value="NUDIX"/>
    <property type="match status" value="1"/>
</dbReference>
<dbReference type="EMBL" id="FQUM01000003">
    <property type="protein sequence ID" value="SHE94600.1"/>
    <property type="molecule type" value="Genomic_DNA"/>
</dbReference>
<organism evidence="4 5">
    <name type="scientific">Mariniphaga anaerophila</name>
    <dbReference type="NCBI Taxonomy" id="1484053"/>
    <lineage>
        <taxon>Bacteria</taxon>
        <taxon>Pseudomonadati</taxon>
        <taxon>Bacteroidota</taxon>
        <taxon>Bacteroidia</taxon>
        <taxon>Marinilabiliales</taxon>
        <taxon>Prolixibacteraceae</taxon>
        <taxon>Mariniphaga</taxon>
    </lineage>
</organism>
<dbReference type="Pfam" id="PF00293">
    <property type="entry name" value="NUDIX"/>
    <property type="match status" value="1"/>
</dbReference>
<keyword evidence="5" id="KW-1185">Reference proteome</keyword>
<dbReference type="InterPro" id="IPR020084">
    <property type="entry name" value="NUDIX_hydrolase_CS"/>
</dbReference>
<dbReference type="AlphaFoldDB" id="A0A1M4XMF5"/>
<dbReference type="CDD" id="cd18873">
    <property type="entry name" value="NUDIX_NadM_like"/>
    <property type="match status" value="1"/>
</dbReference>
<evidence type="ECO:0000313" key="5">
    <source>
        <dbReference type="Proteomes" id="UP000184164"/>
    </source>
</evidence>
<sequence length="137" mass="15811">MYSYKYPRPALTVDALVYVKEESDIFVLLIQRGIEPFKGMWALPGGFVNMDELLETACKRELEEETGLQVKKMDQFKAFDAINRDPRHRTISVVFSVQLPEKTDVKGGDDAASAKWFSVNNLPEMAFDHRKILEEYF</sequence>
<reference evidence="4 5" key="1">
    <citation type="submission" date="2016-11" db="EMBL/GenBank/DDBJ databases">
        <authorList>
            <person name="Jaros S."/>
            <person name="Januszkiewicz K."/>
            <person name="Wedrychowicz H."/>
        </authorList>
    </citation>
    <scope>NUCLEOTIDE SEQUENCE [LARGE SCALE GENOMIC DNA]</scope>
    <source>
        <strain evidence="4 5">DSM 26910</strain>
    </source>
</reference>
<accession>A0A1M4XMF5</accession>
<proteinExistence type="inferred from homology"/>
<dbReference type="InterPro" id="IPR000086">
    <property type="entry name" value="NUDIX_hydrolase_dom"/>
</dbReference>
<dbReference type="RefSeq" id="WP_073000006.1">
    <property type="nucleotide sequence ID" value="NZ_FQUM01000003.1"/>
</dbReference>
<dbReference type="STRING" id="1484053.SAMN05444274_10353"/>
<dbReference type="PRINTS" id="PR00502">
    <property type="entry name" value="NUDIXFAMILY"/>
</dbReference>
<evidence type="ECO:0000313" key="4">
    <source>
        <dbReference type="EMBL" id="SHE94600.1"/>
    </source>
</evidence>
<gene>
    <name evidence="4" type="ORF">SAMN05444274_10353</name>
</gene>